<evidence type="ECO:0000313" key="1">
    <source>
        <dbReference type="EMBL" id="GBP94336.1"/>
    </source>
</evidence>
<name>A0A4C2A0S9_EUMVA</name>
<protein>
    <submittedName>
        <fullName evidence="1">Uncharacterized protein</fullName>
    </submittedName>
</protein>
<dbReference type="EMBL" id="BGZK01002491">
    <property type="protein sequence ID" value="GBP94336.1"/>
    <property type="molecule type" value="Genomic_DNA"/>
</dbReference>
<evidence type="ECO:0000313" key="2">
    <source>
        <dbReference type="Proteomes" id="UP000299102"/>
    </source>
</evidence>
<accession>A0A4C2A0S9</accession>
<comment type="caution">
    <text evidence="1">The sequence shown here is derived from an EMBL/GenBank/DDBJ whole genome shotgun (WGS) entry which is preliminary data.</text>
</comment>
<dbReference type="AlphaFoldDB" id="A0A4C2A0S9"/>
<organism evidence="1 2">
    <name type="scientific">Eumeta variegata</name>
    <name type="common">Bagworm moth</name>
    <name type="synonym">Eumeta japonica</name>
    <dbReference type="NCBI Taxonomy" id="151549"/>
    <lineage>
        <taxon>Eukaryota</taxon>
        <taxon>Metazoa</taxon>
        <taxon>Ecdysozoa</taxon>
        <taxon>Arthropoda</taxon>
        <taxon>Hexapoda</taxon>
        <taxon>Insecta</taxon>
        <taxon>Pterygota</taxon>
        <taxon>Neoptera</taxon>
        <taxon>Endopterygota</taxon>
        <taxon>Lepidoptera</taxon>
        <taxon>Glossata</taxon>
        <taxon>Ditrysia</taxon>
        <taxon>Tineoidea</taxon>
        <taxon>Psychidae</taxon>
        <taxon>Oiketicinae</taxon>
        <taxon>Eumeta</taxon>
    </lineage>
</organism>
<dbReference type="Proteomes" id="UP000299102">
    <property type="component" value="Unassembled WGS sequence"/>
</dbReference>
<reference evidence="1 2" key="1">
    <citation type="journal article" date="2019" name="Commun. Biol.">
        <title>The bagworm genome reveals a unique fibroin gene that provides high tensile strength.</title>
        <authorList>
            <person name="Kono N."/>
            <person name="Nakamura H."/>
            <person name="Ohtoshi R."/>
            <person name="Tomita M."/>
            <person name="Numata K."/>
            <person name="Arakawa K."/>
        </authorList>
    </citation>
    <scope>NUCLEOTIDE SEQUENCE [LARGE SCALE GENOMIC DNA]</scope>
</reference>
<keyword evidence="2" id="KW-1185">Reference proteome</keyword>
<proteinExistence type="predicted"/>
<gene>
    <name evidence="1" type="ORF">EVAR_63864_1</name>
</gene>
<sequence>MEHINAVTRYDSSSCLESFNIEVHFTERERERERDARTCCVYSISLLSVADVIRILLKVHAAKSKIKTMRESASAGDKKPVE</sequence>